<dbReference type="Gene3D" id="1.10.10.2910">
    <property type="match status" value="1"/>
</dbReference>
<gene>
    <name evidence="2" type="ORF">RGB73_06645</name>
</gene>
<dbReference type="RefSeq" id="WP_310770264.1">
    <property type="nucleotide sequence ID" value="NZ_CP134050.1"/>
</dbReference>
<dbReference type="Pfam" id="PF06114">
    <property type="entry name" value="Peptidase_M78"/>
    <property type="match status" value="1"/>
</dbReference>
<evidence type="ECO:0000259" key="1">
    <source>
        <dbReference type="Pfam" id="PF06114"/>
    </source>
</evidence>
<keyword evidence="3" id="KW-1185">Reference proteome</keyword>
<accession>A0ABY9T7C2</accession>
<name>A0ABY9T7C2_BREBE</name>
<proteinExistence type="predicted"/>
<evidence type="ECO:0000313" key="3">
    <source>
        <dbReference type="Proteomes" id="UP001256827"/>
    </source>
</evidence>
<dbReference type="EMBL" id="CP134050">
    <property type="protein sequence ID" value="WNC15990.1"/>
    <property type="molecule type" value="Genomic_DNA"/>
</dbReference>
<organism evidence="2 3">
    <name type="scientific">Brevibacillus brevis</name>
    <name type="common">Bacillus brevis</name>
    <dbReference type="NCBI Taxonomy" id="1393"/>
    <lineage>
        <taxon>Bacteria</taxon>
        <taxon>Bacillati</taxon>
        <taxon>Bacillota</taxon>
        <taxon>Bacilli</taxon>
        <taxon>Bacillales</taxon>
        <taxon>Paenibacillaceae</taxon>
        <taxon>Brevibacillus</taxon>
    </lineage>
</organism>
<evidence type="ECO:0000313" key="2">
    <source>
        <dbReference type="EMBL" id="WNC15990.1"/>
    </source>
</evidence>
<dbReference type="InterPro" id="IPR010359">
    <property type="entry name" value="IrrE_HExxH"/>
</dbReference>
<feature type="domain" description="IrrE N-terminal-like" evidence="1">
    <location>
        <begin position="57"/>
        <end position="157"/>
    </location>
</feature>
<reference evidence="2 3" key="1">
    <citation type="submission" date="2023-09" db="EMBL/GenBank/DDBJ databases">
        <title>Complete Genome and Methylome dissection of Bacillus brevis NEB573 original source of BbsI restriction endonuclease.</title>
        <authorList>
            <person name="Fomenkov A."/>
            <person name="Roberts R.D."/>
        </authorList>
    </citation>
    <scope>NUCLEOTIDE SEQUENCE [LARGE SCALE GENOMIC DNA]</scope>
    <source>
        <strain evidence="2 3">NEB573</strain>
    </source>
</reference>
<protein>
    <submittedName>
        <fullName evidence="2">ImmA/IrrE family metallo-endopeptidase</fullName>
    </submittedName>
</protein>
<sequence>MLAAILDEICEPKTWLESRVYLLLRHLGMEQPEQLDLHRICSTYGIEIKEIAGRSRAHAHPSIPGWYVIAVDSSLDPAEKRVKIAHELGHLLLHVGVQPQSTGWMIDWQESQANHFAEHLLLPYFMIGPLLTDCDRYRAPVYLAQRFQVPLPLARSRFERLLARLHAKGYPVYW</sequence>
<dbReference type="Proteomes" id="UP001256827">
    <property type="component" value="Chromosome"/>
</dbReference>